<dbReference type="PANTHER" id="PTHR13356">
    <property type="entry name" value="OB FOLD NUCLEIC ACID BINDING PROTEIN-RELATED"/>
    <property type="match status" value="1"/>
</dbReference>
<dbReference type="Pfam" id="PF01336">
    <property type="entry name" value="tRNA_anti-codon"/>
    <property type="match status" value="2"/>
</dbReference>
<proteinExistence type="predicted"/>
<protein>
    <submittedName>
        <fullName evidence="3">Nucleic acid binding OB-fold tRNA/helicase-type</fullName>
    </submittedName>
</protein>
<dbReference type="GeneID" id="5327580"/>
<keyword evidence="1" id="KW-0238">DNA-binding</keyword>
<dbReference type="InterPro" id="IPR051231">
    <property type="entry name" value="SOSS-B"/>
</dbReference>
<dbReference type="HOGENOM" id="CLU_415991_0_0_2"/>
<dbReference type="KEGG" id="mae:Maeo_0345"/>
<dbReference type="Proteomes" id="UP000001106">
    <property type="component" value="Chromosome"/>
</dbReference>
<evidence type="ECO:0000313" key="4">
    <source>
        <dbReference type="Proteomes" id="UP000001106"/>
    </source>
</evidence>
<dbReference type="Gene3D" id="2.40.50.140">
    <property type="entry name" value="Nucleic acid-binding proteins"/>
    <property type="match status" value="5"/>
</dbReference>
<dbReference type="OrthoDB" id="6262at2157"/>
<organism evidence="3 4">
    <name type="scientific">Methanococcus aeolicus (strain ATCC BAA-1280 / DSM 17508 / OCM 812 / Nankai-3)</name>
    <dbReference type="NCBI Taxonomy" id="419665"/>
    <lineage>
        <taxon>Archaea</taxon>
        <taxon>Methanobacteriati</taxon>
        <taxon>Methanobacteriota</taxon>
        <taxon>Methanomada group</taxon>
        <taxon>Methanococci</taxon>
        <taxon>Methanococcales</taxon>
        <taxon>Methanococcaceae</taxon>
        <taxon>Methanococcus</taxon>
    </lineage>
</organism>
<dbReference type="NCBIfam" id="NF009032">
    <property type="entry name" value="PRK12366.1-3"/>
    <property type="match status" value="1"/>
</dbReference>
<feature type="domain" description="OB" evidence="2">
    <location>
        <begin position="415"/>
        <end position="481"/>
    </location>
</feature>
<dbReference type="GO" id="GO:0004386">
    <property type="term" value="F:helicase activity"/>
    <property type="evidence" value="ECO:0007669"/>
    <property type="project" value="UniProtKB-KW"/>
</dbReference>
<dbReference type="GO" id="GO:0000724">
    <property type="term" value="P:double-strand break repair via homologous recombination"/>
    <property type="evidence" value="ECO:0007669"/>
    <property type="project" value="TreeGrafter"/>
</dbReference>
<reference evidence="3" key="1">
    <citation type="submission" date="2007-06" db="EMBL/GenBank/DDBJ databases">
        <title>Complete sequence of Methanococcus aeolicus Nankai-3.</title>
        <authorList>
            <consortium name="US DOE Joint Genome Institute"/>
            <person name="Copeland A."/>
            <person name="Lucas S."/>
            <person name="Lapidus A."/>
            <person name="Barry K."/>
            <person name="Glavina del Rio T."/>
            <person name="Dalin E."/>
            <person name="Tice H."/>
            <person name="Pitluck S."/>
            <person name="Chain P."/>
            <person name="Malfatti S."/>
            <person name="Shin M."/>
            <person name="Vergez L."/>
            <person name="Schmutz J."/>
            <person name="Larimer F."/>
            <person name="Land M."/>
            <person name="Hauser L."/>
            <person name="Kyrpides N."/>
            <person name="Lykidis A."/>
            <person name="Sieprawska-Lupa M."/>
            <person name="Whitman W.B."/>
            <person name="Richardson P."/>
        </authorList>
    </citation>
    <scope>NUCLEOTIDE SEQUENCE [LARGE SCALE GENOMIC DNA]</scope>
    <source>
        <strain evidence="3">Nankai-3</strain>
    </source>
</reference>
<feature type="domain" description="OB" evidence="2">
    <location>
        <begin position="193"/>
        <end position="267"/>
    </location>
</feature>
<evidence type="ECO:0000259" key="2">
    <source>
        <dbReference type="Pfam" id="PF01336"/>
    </source>
</evidence>
<dbReference type="InterPro" id="IPR012340">
    <property type="entry name" value="NA-bd_OB-fold"/>
</dbReference>
<dbReference type="SUPFAM" id="SSF50249">
    <property type="entry name" value="Nucleic acid-binding proteins"/>
    <property type="match status" value="5"/>
</dbReference>
<dbReference type="STRING" id="419665.Maeo_0345"/>
<accession>A6UTW0</accession>
<dbReference type="AlphaFoldDB" id="A6UTW0"/>
<dbReference type="RefSeq" id="WP_011973064.1">
    <property type="nucleotide sequence ID" value="NC_009635.1"/>
</dbReference>
<dbReference type="PANTHER" id="PTHR13356:SF0">
    <property type="entry name" value="SOSS COMPLEX SUBUNIT B HOMOLOG"/>
    <property type="match status" value="1"/>
</dbReference>
<dbReference type="eggNOG" id="arCOG01510">
    <property type="taxonomic scope" value="Archaea"/>
</dbReference>
<dbReference type="GO" id="GO:0010212">
    <property type="term" value="P:response to ionizing radiation"/>
    <property type="evidence" value="ECO:0007669"/>
    <property type="project" value="TreeGrafter"/>
</dbReference>
<dbReference type="GO" id="GO:0003677">
    <property type="term" value="F:DNA binding"/>
    <property type="evidence" value="ECO:0007669"/>
    <property type="project" value="UniProtKB-KW"/>
</dbReference>
<name>A6UTW0_META3</name>
<gene>
    <name evidence="3" type="ordered locus">Maeo_0345</name>
</gene>
<sequence length="651" mass="72892">MNIDKIKQKILEKISEEELAKEIDSIIQEHGGLIGEDAAINTIARDIGINIEEEYDEEECKFLIKDISEGQSNVEITAKIIDMTDLREFNKKDGTTGTVRSIVIADNTGSIRLTLWNDKANIVDNLEIRDVIEITGAFSRQWNNRIELNSGSDTKIEKIEIGDYDESMYPIVKDYYKIGELQANNPATIKGEITICYAVREFPKRNGETGRVKSFILKDETGTIRGTLWDDNTEINLNKGDIVEVKGMVKEGFREGLDINVNNIKIIGKAEVEEIEAKDETIENLPNCNGEIVNVKGRIINISNPKTVNFGDRDVEVQEITITDSTGTIGVAFWGNAMNKIKEASIKEGDGVKITNCKVKTYENYEGKIIASLSAQYGTEIIKDETVGAPEYSENIIKIKDIFSLDEEKRNDISVIGKVSDLYDLRTFERRNGSTGKVRSLMLEDETGKIRLTLWDSDAELEIKEGDVIKVVRGYVKENGDYYDLNIGRIGKLIINPEGISVDIKTSRKFIKELQEEDTTEIRGAVVDYRKQNLVLYLCPNCNKRVALVEGVYDCEECGEVSPKELITATITVDDGTSNISCKLYGSAVAKLTNTPLNELKDANLDILENILGSEFVFSGLAKTGYNDLEFSVRNVKSVDLDKEIELLKEL</sequence>
<keyword evidence="4" id="KW-1185">Reference proteome</keyword>
<evidence type="ECO:0000256" key="1">
    <source>
        <dbReference type="ARBA" id="ARBA00023125"/>
    </source>
</evidence>
<dbReference type="EMBL" id="CP000743">
    <property type="protein sequence ID" value="ABR55932.1"/>
    <property type="molecule type" value="Genomic_DNA"/>
</dbReference>
<dbReference type="InterPro" id="IPR004365">
    <property type="entry name" value="NA-bd_OB_tRNA"/>
</dbReference>
<evidence type="ECO:0000313" key="3">
    <source>
        <dbReference type="EMBL" id="ABR55932.1"/>
    </source>
</evidence>
<dbReference type="CDD" id="cd04491">
    <property type="entry name" value="SoSSB_OBF"/>
    <property type="match status" value="4"/>
</dbReference>